<proteinExistence type="evidence at transcript level"/>
<keyword evidence="1" id="KW-0732">Signal</keyword>
<dbReference type="AlphaFoldDB" id="M4H2H9"/>
<evidence type="ECO:0000313" key="2">
    <source>
        <dbReference type="EMBL" id="AFK75429.1"/>
    </source>
</evidence>
<reference evidence="2" key="1">
    <citation type="submission" date="2012-02" db="EMBL/GenBank/DDBJ databases">
        <title>The genome of the ctenophore, Pleurobrachia bachei.</title>
        <authorList>
            <person name="Kohn A.B."/>
            <person name="Citarella M."/>
            <person name="Moroz L.L."/>
        </authorList>
    </citation>
    <scope>NUCLEOTIDE SEQUENCE</scope>
</reference>
<dbReference type="SUPFAM" id="SSF57302">
    <property type="entry name" value="Snake toxin-like"/>
    <property type="match status" value="1"/>
</dbReference>
<organism evidence="2">
    <name type="scientific">Pleurobrachia bachei</name>
    <name type="common">Sea gooseberry</name>
    <dbReference type="NCBI Taxonomy" id="34499"/>
    <lineage>
        <taxon>Eukaryota</taxon>
        <taxon>Metazoa</taxon>
        <taxon>Ctenophora</taxon>
        <taxon>Tentaculata</taxon>
        <taxon>Cydippida</taxon>
        <taxon>Pleurobrachiidae</taxon>
        <taxon>Pleurobrachia</taxon>
    </lineage>
</organism>
<evidence type="ECO:0000256" key="1">
    <source>
        <dbReference type="SAM" id="SignalP"/>
    </source>
</evidence>
<feature type="chain" id="PRO_5004053710" evidence="1">
    <location>
        <begin position="19"/>
        <end position="113"/>
    </location>
</feature>
<dbReference type="InterPro" id="IPR045860">
    <property type="entry name" value="Snake_toxin-like_sf"/>
</dbReference>
<dbReference type="EMBL" id="JQ700329">
    <property type="protein sequence ID" value="AFK75429.1"/>
    <property type="molecule type" value="mRNA"/>
</dbReference>
<feature type="signal peptide" evidence="1">
    <location>
        <begin position="1"/>
        <end position="18"/>
    </location>
</feature>
<protein>
    <submittedName>
        <fullName evidence="2">Putative secretory peptide-19</fullName>
    </submittedName>
</protein>
<sequence length="113" mass="11567">MMKSSLVILLVLLGSSQAIMCNGCVEALSTVECTPTNETCTDGSQVCYSITYNKTVTTDGEATTTTNAKKGCAAAPVSGAASTDATFSLAGDDTTYAIISGTDRIRKHSSLVG</sequence>
<accession>M4H2H9</accession>
<name>M4H2H9_PLEBA</name>